<reference evidence="5 6" key="1">
    <citation type="submission" date="2024-08" db="EMBL/GenBank/DDBJ databases">
        <title>Genome mining of Saccharopolyspora cebuensis PGLac3 from Nigerian medicinal plant.</title>
        <authorList>
            <person name="Ezeobiora C.E."/>
            <person name="Igbokwe N.H."/>
            <person name="Amin D.H."/>
            <person name="Mendie U.E."/>
        </authorList>
    </citation>
    <scope>NUCLEOTIDE SEQUENCE [LARGE SCALE GENOMIC DNA]</scope>
    <source>
        <strain evidence="5 6">PGLac3</strain>
    </source>
</reference>
<dbReference type="Proteomes" id="UP001564626">
    <property type="component" value="Unassembled WGS sequence"/>
</dbReference>
<dbReference type="RefSeq" id="WP_345355652.1">
    <property type="nucleotide sequence ID" value="NZ_BAABII010000001.1"/>
</dbReference>
<dbReference type="InterPro" id="IPR025734">
    <property type="entry name" value="EspG"/>
</dbReference>
<accession>A0ABV4CS65</accession>
<sequence>MRPGAEADPVMLSAAEFDVVCEAEKLTEHRHVVLEVPSPGASRAERDRLVAEVWAGLRGRRLAETGRDRVDVDFGDLLALLDRPQRSVDVRIWADRRIRALAAGSGEAGVLAVVDGDVVELTALRGGALAEAAVSVAGDVPAGRGRSVSLPNDVLREAGRLAGTDDPHLFSDELRALGVPGDDAVDVSHMTAGMGVRGQFGAESRPRRGGRADRAERVVAFHDTPSGRYLHVVRPSGDGRRWSTIAPADGNRIAEYVRDLLDEVHEDRP</sequence>
<comment type="subcellular location">
    <subcellularLocation>
        <location evidence="1">Cytoplasm</location>
    </subcellularLocation>
</comment>
<evidence type="ECO:0000313" key="6">
    <source>
        <dbReference type="Proteomes" id="UP001564626"/>
    </source>
</evidence>
<keyword evidence="3" id="KW-0963">Cytoplasm</keyword>
<evidence type="ECO:0000256" key="2">
    <source>
        <dbReference type="ARBA" id="ARBA00006411"/>
    </source>
</evidence>
<organism evidence="5 6">
    <name type="scientific">Saccharopolyspora cebuensis</name>
    <dbReference type="NCBI Taxonomy" id="418759"/>
    <lineage>
        <taxon>Bacteria</taxon>
        <taxon>Bacillati</taxon>
        <taxon>Actinomycetota</taxon>
        <taxon>Actinomycetes</taxon>
        <taxon>Pseudonocardiales</taxon>
        <taxon>Pseudonocardiaceae</taxon>
        <taxon>Saccharopolyspora</taxon>
    </lineage>
</organism>
<comment type="caution">
    <text evidence="5">The sequence shown here is derived from an EMBL/GenBank/DDBJ whole genome shotgun (WGS) entry which is preliminary data.</text>
</comment>
<evidence type="ECO:0000256" key="4">
    <source>
        <dbReference type="ARBA" id="ARBA00023186"/>
    </source>
</evidence>
<comment type="similarity">
    <text evidence="2">Belongs to the EspG family.</text>
</comment>
<evidence type="ECO:0000313" key="5">
    <source>
        <dbReference type="EMBL" id="MEY8042641.1"/>
    </source>
</evidence>
<dbReference type="EMBL" id="JBGEHV010000062">
    <property type="protein sequence ID" value="MEY8042641.1"/>
    <property type="molecule type" value="Genomic_DNA"/>
</dbReference>
<evidence type="ECO:0000256" key="1">
    <source>
        <dbReference type="ARBA" id="ARBA00004496"/>
    </source>
</evidence>
<protein>
    <submittedName>
        <fullName evidence="5">ESX secretion-associated protein EspG</fullName>
    </submittedName>
</protein>
<dbReference type="Pfam" id="PF14011">
    <property type="entry name" value="ESX-1_EspG"/>
    <property type="match status" value="1"/>
</dbReference>
<name>A0ABV4CS65_9PSEU</name>
<evidence type="ECO:0000256" key="3">
    <source>
        <dbReference type="ARBA" id="ARBA00022490"/>
    </source>
</evidence>
<keyword evidence="4" id="KW-0143">Chaperone</keyword>
<keyword evidence="6" id="KW-1185">Reference proteome</keyword>
<gene>
    <name evidence="5" type="ORF">AB8O55_24815</name>
</gene>
<proteinExistence type="inferred from homology"/>